<feature type="domain" description="Glycosyl transferase family 1" evidence="2">
    <location>
        <begin position="184"/>
        <end position="343"/>
    </location>
</feature>
<dbReference type="SUPFAM" id="SSF53756">
    <property type="entry name" value="UDP-Glycosyltransferase/glycogen phosphorylase"/>
    <property type="match status" value="1"/>
</dbReference>
<evidence type="ECO:0000313" key="5">
    <source>
        <dbReference type="Proteomes" id="UP000002045"/>
    </source>
</evidence>
<proteinExistence type="predicted"/>
<dbReference type="STRING" id="406818.XBJ1_4326"/>
<dbReference type="Pfam" id="PF13439">
    <property type="entry name" value="Glyco_transf_4"/>
    <property type="match status" value="1"/>
</dbReference>
<evidence type="ECO:0000259" key="2">
    <source>
        <dbReference type="Pfam" id="PF00534"/>
    </source>
</evidence>
<dbReference type="eggNOG" id="COG0438">
    <property type="taxonomic scope" value="Bacteria"/>
</dbReference>
<dbReference type="PANTHER" id="PTHR46401">
    <property type="entry name" value="GLYCOSYLTRANSFERASE WBBK-RELATED"/>
    <property type="match status" value="1"/>
</dbReference>
<reference evidence="4" key="1">
    <citation type="journal article" date="2011" name="PLoS ONE">
        <title>The entomopathogenic bacterial endosymbionts xenorhabdus and photorhabdus: convergent lifestyles from divergent genomes.</title>
        <authorList>
            <person name="Chaston J.M."/>
            <person name="Suen G."/>
            <person name="Tucker S.L."/>
            <person name="Andersen A.W."/>
            <person name="Bhasin A."/>
            <person name="Bode E."/>
            <person name="Bode H.B."/>
            <person name="Brachmann A.O."/>
            <person name="Cowles C.E."/>
            <person name="Cowles K.N."/>
            <person name="Darby C."/>
            <person name="de Leon L."/>
            <person name="Drace K."/>
            <person name="Du Z."/>
            <person name="Givaudan A."/>
            <person name="Herbert Tran E.E."/>
            <person name="Jewell K.A."/>
            <person name="Knack J.J."/>
            <person name="Krasomil-Osterfeld K.C."/>
            <person name="Kukor R."/>
            <person name="Lanois A."/>
            <person name="Latreille P."/>
            <person name="Leimgruber N.K."/>
            <person name="Lipke C.M."/>
            <person name="Liu R."/>
            <person name="Lu X."/>
            <person name="Martens E.C."/>
            <person name="Marri P.R."/>
            <person name="Medigue C."/>
            <person name="Menard M.L."/>
            <person name="Miller N.M."/>
            <person name="Morales-Soto N."/>
            <person name="Norton S."/>
            <person name="Ogier J.C."/>
            <person name="Orchard S.S."/>
            <person name="Park D."/>
            <person name="Park Y."/>
            <person name="Qurollo B.A."/>
            <person name="Sugar D.R."/>
            <person name="Richards G.R."/>
            <person name="Rouy Z."/>
            <person name="Slominski B."/>
            <person name="Slominski K."/>
            <person name="Snyder H."/>
            <person name="Tjaden B.C."/>
            <person name="van der Hoeven R."/>
            <person name="Welch R.D."/>
            <person name="Wheeler C."/>
            <person name="Xiang B."/>
            <person name="Barbazuk B."/>
            <person name="Gaudriault S."/>
            <person name="Goodner B."/>
            <person name="Slater S.C."/>
            <person name="Forst S."/>
            <person name="Goldman B.S."/>
            <person name="Goodrich-Blair H."/>
        </authorList>
    </citation>
    <scope>NUCLEOTIDE SEQUENCE [LARGE SCALE GENOMIC DNA]</scope>
    <source>
        <strain evidence="4">SS-2004</strain>
    </source>
</reference>
<dbReference type="PATRIC" id="fig|406818.4.peg.3893"/>
<name>D3V700_XENBS</name>
<evidence type="ECO:0000259" key="3">
    <source>
        <dbReference type="Pfam" id="PF13439"/>
    </source>
</evidence>
<dbReference type="InterPro" id="IPR001296">
    <property type="entry name" value="Glyco_trans_1"/>
</dbReference>
<dbReference type="Pfam" id="PF00534">
    <property type="entry name" value="Glycos_transf_1"/>
    <property type="match status" value="1"/>
</dbReference>
<dbReference type="PANTHER" id="PTHR46401:SF2">
    <property type="entry name" value="GLYCOSYLTRANSFERASE WBBK-RELATED"/>
    <property type="match status" value="1"/>
</dbReference>
<protein>
    <submittedName>
        <fullName evidence="4">Putative Glycosyl transferases group 1</fullName>
    </submittedName>
</protein>
<dbReference type="KEGG" id="xbo:XBJ1_4326"/>
<evidence type="ECO:0000256" key="1">
    <source>
        <dbReference type="ARBA" id="ARBA00022679"/>
    </source>
</evidence>
<dbReference type="Gene3D" id="3.40.50.2000">
    <property type="entry name" value="Glycogen Phosphorylase B"/>
    <property type="match status" value="2"/>
</dbReference>
<dbReference type="HOGENOM" id="CLU_009583_36_1_6"/>
<feature type="domain" description="Glycosyltransferase subfamily 4-like N-terminal" evidence="3">
    <location>
        <begin position="22"/>
        <end position="160"/>
    </location>
</feature>
<sequence length="373" mass="42408">MKIAHLTSVHHRYDTRILLKECTSLSTFGYDVYLIVADGKEDELIQNINILDVGKPSGRLNRILTSTNKIYKKALEVDANIYHLHDPELIPIGLKLKKKGKIVIFDSHENVSQQILGKPYLQKSLKKIISRLYSYYEKYSLSKFDGIISATTSIKEKLIKINKNTIAVNNFPIINDITNTNIIWDKKENRICYVGAISNIRGIKEMVESVSDIKTNTKITIGGNFPNNKFENEVKNNKNSNEIEFLGFLNRKQINELFSISKAGLVVLHPTINYLDSLPVKMFEYMAAGIPIIASNFPLWKEIISSNNCGLLVNPLEPTEIANAIDFIINNSDISKEMGKNARVAIEKKYNWSIECEKLLDFYTKIDELSLSN</sequence>
<evidence type="ECO:0000313" key="4">
    <source>
        <dbReference type="EMBL" id="CBJ83429.1"/>
    </source>
</evidence>
<dbReference type="EMBL" id="FN667741">
    <property type="protein sequence ID" value="CBJ83429.1"/>
    <property type="molecule type" value="Genomic_DNA"/>
</dbReference>
<dbReference type="Proteomes" id="UP000002045">
    <property type="component" value="Chromosome"/>
</dbReference>
<gene>
    <name evidence="4" type="ordered locus">XBJ1_4326</name>
</gene>
<dbReference type="CAZy" id="GT4">
    <property type="family name" value="Glycosyltransferase Family 4"/>
</dbReference>
<dbReference type="RefSeq" id="WP_012990562.1">
    <property type="nucleotide sequence ID" value="NC_013892.1"/>
</dbReference>
<dbReference type="GO" id="GO:0016757">
    <property type="term" value="F:glycosyltransferase activity"/>
    <property type="evidence" value="ECO:0007669"/>
    <property type="project" value="InterPro"/>
</dbReference>
<keyword evidence="1 4" id="KW-0808">Transferase</keyword>
<accession>D3V700</accession>
<dbReference type="AlphaFoldDB" id="D3V700"/>
<organism evidence="4 5">
    <name type="scientific">Xenorhabdus bovienii (strain SS-2004)</name>
    <name type="common">Xenorhabdus nematophila subsp. bovienii</name>
    <dbReference type="NCBI Taxonomy" id="406818"/>
    <lineage>
        <taxon>Bacteria</taxon>
        <taxon>Pseudomonadati</taxon>
        <taxon>Pseudomonadota</taxon>
        <taxon>Gammaproteobacteria</taxon>
        <taxon>Enterobacterales</taxon>
        <taxon>Morganellaceae</taxon>
        <taxon>Xenorhabdus</taxon>
    </lineage>
</organism>
<dbReference type="InterPro" id="IPR028098">
    <property type="entry name" value="Glyco_trans_4-like_N"/>
</dbReference>